<proteinExistence type="predicted"/>
<dbReference type="STRING" id="1561.NPD11_1209"/>
<organism evidence="2 3">
    <name type="scientific">Clostridium baratii str. Sullivan</name>
    <dbReference type="NCBI Taxonomy" id="1415775"/>
    <lineage>
        <taxon>Bacteria</taxon>
        <taxon>Bacillati</taxon>
        <taxon>Bacillota</taxon>
        <taxon>Clostridia</taxon>
        <taxon>Eubacteriales</taxon>
        <taxon>Clostridiaceae</taxon>
        <taxon>Clostridium</taxon>
    </lineage>
</organism>
<evidence type="ECO:0000313" key="2">
    <source>
        <dbReference type="EMBL" id="AIY83082.1"/>
    </source>
</evidence>
<dbReference type="AlphaFoldDB" id="A0A0A7FTZ2"/>
<dbReference type="CDD" id="cd00093">
    <property type="entry name" value="HTH_XRE"/>
    <property type="match status" value="1"/>
</dbReference>
<dbReference type="Gene3D" id="1.10.260.40">
    <property type="entry name" value="lambda repressor-like DNA-binding domains"/>
    <property type="match status" value="1"/>
</dbReference>
<reference evidence="2 3" key="1">
    <citation type="journal article" date="2015" name="Infect. Genet. Evol.">
        <title>Genomic sequences of six botulinum neurotoxin-producing strains representing three clostridial species illustrate the mobility and diversity of botulinum neurotoxin genes.</title>
        <authorList>
            <person name="Smith T.J."/>
            <person name="Hill K.K."/>
            <person name="Xie G."/>
            <person name="Foley B.T."/>
            <person name="Williamson C.H."/>
            <person name="Foster J.T."/>
            <person name="Johnson S.L."/>
            <person name="Chertkov O."/>
            <person name="Teshima H."/>
            <person name="Gibbons H.S."/>
            <person name="Johnsky L.A."/>
            <person name="Karavis M.A."/>
            <person name="Smith L.A."/>
        </authorList>
    </citation>
    <scope>NUCLEOTIDE SEQUENCE [LARGE SCALE GENOMIC DNA]</scope>
    <source>
        <strain evidence="2">Sullivan</strain>
    </source>
</reference>
<dbReference type="Gene3D" id="1.25.40.10">
    <property type="entry name" value="Tetratricopeptide repeat domain"/>
    <property type="match status" value="2"/>
</dbReference>
<protein>
    <submittedName>
        <fullName evidence="2">Tetratricopeptide repeat family protein</fullName>
    </submittedName>
</protein>
<gene>
    <name evidence="2" type="ORF">U729_1810</name>
</gene>
<dbReference type="KEGG" id="cbv:U729_1810"/>
<evidence type="ECO:0000313" key="3">
    <source>
        <dbReference type="Proteomes" id="UP000030635"/>
    </source>
</evidence>
<dbReference type="InterPro" id="IPR011990">
    <property type="entry name" value="TPR-like_helical_dom_sf"/>
</dbReference>
<dbReference type="SUPFAM" id="SSF47413">
    <property type="entry name" value="lambda repressor-like DNA-binding domains"/>
    <property type="match status" value="1"/>
</dbReference>
<dbReference type="InterPro" id="IPR019734">
    <property type="entry name" value="TPR_rpt"/>
</dbReference>
<name>A0A0A7FTZ2_9CLOT</name>
<dbReference type="InterPro" id="IPR010982">
    <property type="entry name" value="Lambda_DNA-bd_dom_sf"/>
</dbReference>
<sequence length="420" mass="50109">MEILSTGEKIKRSRIYKGVTLKELCANEISISKMSCIENGKVKADKDILKYIADKLELDYDYLAKDVYDQIIENIDFFEDKDELDEQLEKDIKLNLEYAVDYEYFTLAFELTHKLFNYYLKNNKLNDILDIIPRYYDLYRRNNISANTIMYFRDMGNYLYYSKEFREAVTYYRRVLETLIEDNNIKEELYVSIRYREGMCYLKCEEYNLAKEHIDIAKENIEYVIDNKLKYRIYYASSLINILSNDNVIEEDVDMAYKYCKASDNKISEMKLDFAEAYFKIGQREKALEEIDGAVEMLQSDDLYRLGKFFVNGVKLLKVNEIFDMAEEFVDKAINIAIELNHIELIEQSYYLKGMLLQKQGRYLEAELYMNLSLDSLVKFGTRKDLYSRYIDMANMYHKINDTHDSIKYFTLAMKMQKKI</sequence>
<dbReference type="InterPro" id="IPR001387">
    <property type="entry name" value="Cro/C1-type_HTH"/>
</dbReference>
<dbReference type="SUPFAM" id="SSF48452">
    <property type="entry name" value="TPR-like"/>
    <property type="match status" value="1"/>
</dbReference>
<dbReference type="eggNOG" id="COG1396">
    <property type="taxonomic scope" value="Bacteria"/>
</dbReference>
<dbReference type="Proteomes" id="UP000030635">
    <property type="component" value="Chromosome"/>
</dbReference>
<dbReference type="EMBL" id="CP006905">
    <property type="protein sequence ID" value="AIY83082.1"/>
    <property type="molecule type" value="Genomic_DNA"/>
</dbReference>
<dbReference type="SMART" id="SM00028">
    <property type="entry name" value="TPR"/>
    <property type="match status" value="5"/>
</dbReference>
<dbReference type="OrthoDB" id="2986817at2"/>
<evidence type="ECO:0000259" key="1">
    <source>
        <dbReference type="PROSITE" id="PS50943"/>
    </source>
</evidence>
<dbReference type="HOGENOM" id="CLU_651668_0_0_9"/>
<dbReference type="GO" id="GO:0003677">
    <property type="term" value="F:DNA binding"/>
    <property type="evidence" value="ECO:0007669"/>
    <property type="project" value="InterPro"/>
</dbReference>
<dbReference type="RefSeq" id="WP_039313914.1">
    <property type="nucleotide sequence ID" value="NZ_CP006905.1"/>
</dbReference>
<feature type="domain" description="HTH cro/C1-type" evidence="1">
    <location>
        <begin position="10"/>
        <end position="63"/>
    </location>
</feature>
<dbReference type="PROSITE" id="PS50943">
    <property type="entry name" value="HTH_CROC1"/>
    <property type="match status" value="1"/>
</dbReference>
<keyword evidence="3" id="KW-1185">Reference proteome</keyword>
<accession>A0A0A7FTZ2</accession>
<dbReference type="Pfam" id="PF13181">
    <property type="entry name" value="TPR_8"/>
    <property type="match status" value="1"/>
</dbReference>